<keyword evidence="9" id="KW-1185">Reference proteome</keyword>
<feature type="transmembrane region" description="Helical" evidence="6">
    <location>
        <begin position="113"/>
        <end position="129"/>
    </location>
</feature>
<evidence type="ECO:0000256" key="1">
    <source>
        <dbReference type="ARBA" id="ARBA00004141"/>
    </source>
</evidence>
<dbReference type="InterPro" id="IPR020846">
    <property type="entry name" value="MFS_dom"/>
</dbReference>
<proteinExistence type="predicted"/>
<evidence type="ECO:0000256" key="2">
    <source>
        <dbReference type="ARBA" id="ARBA00022692"/>
    </source>
</evidence>
<feature type="region of interest" description="Disordered" evidence="5">
    <location>
        <begin position="1"/>
        <end position="20"/>
    </location>
</feature>
<dbReference type="EMBL" id="JBFDAA010000015">
    <property type="protein sequence ID" value="KAL1117759.1"/>
    <property type="molecule type" value="Genomic_DNA"/>
</dbReference>
<organism evidence="8 9">
    <name type="scientific">Ranatra chinensis</name>
    <dbReference type="NCBI Taxonomy" id="642074"/>
    <lineage>
        <taxon>Eukaryota</taxon>
        <taxon>Metazoa</taxon>
        <taxon>Ecdysozoa</taxon>
        <taxon>Arthropoda</taxon>
        <taxon>Hexapoda</taxon>
        <taxon>Insecta</taxon>
        <taxon>Pterygota</taxon>
        <taxon>Neoptera</taxon>
        <taxon>Paraneoptera</taxon>
        <taxon>Hemiptera</taxon>
        <taxon>Heteroptera</taxon>
        <taxon>Panheteroptera</taxon>
        <taxon>Nepomorpha</taxon>
        <taxon>Nepidae</taxon>
        <taxon>Ranatrinae</taxon>
        <taxon>Ranatra</taxon>
    </lineage>
</organism>
<evidence type="ECO:0000256" key="3">
    <source>
        <dbReference type="ARBA" id="ARBA00022989"/>
    </source>
</evidence>
<keyword evidence="4 6" id="KW-0472">Membrane</keyword>
<feature type="transmembrane region" description="Helical" evidence="6">
    <location>
        <begin position="135"/>
        <end position="154"/>
    </location>
</feature>
<evidence type="ECO:0000256" key="4">
    <source>
        <dbReference type="ARBA" id="ARBA00023136"/>
    </source>
</evidence>
<feature type="transmembrane region" description="Helical" evidence="6">
    <location>
        <begin position="166"/>
        <end position="183"/>
    </location>
</feature>
<comment type="caution">
    <text evidence="8">The sequence shown here is derived from an EMBL/GenBank/DDBJ whole genome shotgun (WGS) entry which is preliminary data.</text>
</comment>
<name>A0ABD0Y2S8_9HEMI</name>
<protein>
    <recommendedName>
        <fullName evidence="7">Major facilitator superfamily (MFS) profile domain-containing protein</fullName>
    </recommendedName>
</protein>
<dbReference type="InterPro" id="IPR005828">
    <property type="entry name" value="MFS_sugar_transport-like"/>
</dbReference>
<dbReference type="Proteomes" id="UP001558652">
    <property type="component" value="Unassembled WGS sequence"/>
</dbReference>
<dbReference type="SUPFAM" id="SSF103473">
    <property type="entry name" value="MFS general substrate transporter"/>
    <property type="match status" value="1"/>
</dbReference>
<feature type="domain" description="Major facilitator superfamily (MFS) profile" evidence="7">
    <location>
        <begin position="52"/>
        <end position="218"/>
    </location>
</feature>
<dbReference type="PROSITE" id="PS50850">
    <property type="entry name" value="MFS"/>
    <property type="match status" value="1"/>
</dbReference>
<accession>A0ABD0Y2S8</accession>
<feature type="compositionally biased region" description="Polar residues" evidence="5">
    <location>
        <begin position="9"/>
        <end position="20"/>
    </location>
</feature>
<evidence type="ECO:0000256" key="6">
    <source>
        <dbReference type="SAM" id="Phobius"/>
    </source>
</evidence>
<evidence type="ECO:0000313" key="8">
    <source>
        <dbReference type="EMBL" id="KAL1117759.1"/>
    </source>
</evidence>
<keyword evidence="3 6" id="KW-1133">Transmembrane helix</keyword>
<sequence length="218" mass="24231">MASKRRNMFQKNKTQETTENGSCNLPPFCDWLVGLLSLSVPRGEDGSYDKCRMYVADWSQVLARNMTEADPKWPTAGCNKWQYQFDDIPYPTIATELDWVCDDAALPSAAQSVFFLGAIAGGLIFGWLADRYGRIPALVGANVVGLVGGIMTAWSYSFWFFTLSRFVVGLAFDNCFTMMYILVPEDTTWTPSSAVLNVTVVSACDYHAEGPGFDSLRF</sequence>
<dbReference type="GO" id="GO:0016020">
    <property type="term" value="C:membrane"/>
    <property type="evidence" value="ECO:0007669"/>
    <property type="project" value="UniProtKB-SubCell"/>
</dbReference>
<comment type="subcellular location">
    <subcellularLocation>
        <location evidence="1">Membrane</location>
        <topology evidence="1">Multi-pass membrane protein</topology>
    </subcellularLocation>
</comment>
<dbReference type="Gene3D" id="1.20.1250.20">
    <property type="entry name" value="MFS general substrate transporter like domains"/>
    <property type="match status" value="1"/>
</dbReference>
<reference evidence="8 9" key="1">
    <citation type="submission" date="2024-07" db="EMBL/GenBank/DDBJ databases">
        <title>Chromosome-level genome assembly of the water stick insect Ranatra chinensis (Heteroptera: Nepidae).</title>
        <authorList>
            <person name="Liu X."/>
        </authorList>
    </citation>
    <scope>NUCLEOTIDE SEQUENCE [LARGE SCALE GENOMIC DNA]</scope>
    <source>
        <strain evidence="8">Cailab_2021Rc</strain>
        <tissue evidence="8">Muscle</tissue>
    </source>
</reference>
<dbReference type="PANTHER" id="PTHR24064">
    <property type="entry name" value="SOLUTE CARRIER FAMILY 22 MEMBER"/>
    <property type="match status" value="1"/>
</dbReference>
<evidence type="ECO:0000313" key="9">
    <source>
        <dbReference type="Proteomes" id="UP001558652"/>
    </source>
</evidence>
<dbReference type="AlphaFoldDB" id="A0ABD0Y2S8"/>
<dbReference type="InterPro" id="IPR036259">
    <property type="entry name" value="MFS_trans_sf"/>
</dbReference>
<keyword evidence="2 6" id="KW-0812">Transmembrane</keyword>
<dbReference type="Pfam" id="PF00083">
    <property type="entry name" value="Sugar_tr"/>
    <property type="match status" value="1"/>
</dbReference>
<gene>
    <name evidence="8" type="ORF">AAG570_004074</name>
</gene>
<evidence type="ECO:0000259" key="7">
    <source>
        <dbReference type="PROSITE" id="PS50850"/>
    </source>
</evidence>
<evidence type="ECO:0000256" key="5">
    <source>
        <dbReference type="SAM" id="MobiDB-lite"/>
    </source>
</evidence>